<keyword evidence="4" id="KW-0564">Palmitate</keyword>
<evidence type="ECO:0000256" key="2">
    <source>
        <dbReference type="ARBA" id="ARBA00022729"/>
    </source>
</evidence>
<evidence type="ECO:0000256" key="1">
    <source>
        <dbReference type="ARBA" id="ARBA00004635"/>
    </source>
</evidence>
<evidence type="ECO:0000256" key="4">
    <source>
        <dbReference type="ARBA" id="ARBA00023139"/>
    </source>
</evidence>
<evidence type="ECO:0000256" key="6">
    <source>
        <dbReference type="PIRNR" id="PIRNR002854"/>
    </source>
</evidence>
<keyword evidence="5 6" id="KW-0449">Lipoprotein</keyword>
<name>A0ABR6CPB4_9BACI</name>
<dbReference type="PROSITE" id="PS51257">
    <property type="entry name" value="PROKAR_LIPOPROTEIN"/>
    <property type="match status" value="1"/>
</dbReference>
<sequence>MKKISWLLLAILTMGVFILGACGKEETAASTKNKEAKVEQKEEITLKIEASSIPHAEILEFIAPDLEKEGIKLEVTNSTDGIQANQRVFDGELDANFFQHVPYLEQINKDSGLNLVVVKGIHIEPFGLYSKKIDSIEKLSDSAKIAIPNNPANFSRALQLLAKHGIIELDGSKSGDYTIEDITKNEKNLEFIPVDAPLLVRALDDVEAATINTNYALEANFKPLEDSLIIEDADSPYVNVLVSRPDNKDSEPIQKLAEVLTSEKVKKFIEETYDGAVVPAF</sequence>
<comment type="similarity">
    <text evidence="6">Belongs to the nlpA lipoprotein family.</text>
</comment>
<dbReference type="RefSeq" id="WP_182502269.1">
    <property type="nucleotide sequence ID" value="NZ_JACJHX010000004.1"/>
</dbReference>
<keyword evidence="3" id="KW-0472">Membrane</keyword>
<dbReference type="PANTHER" id="PTHR30429:SF0">
    <property type="entry name" value="METHIONINE-BINDING LIPOPROTEIN METQ"/>
    <property type="match status" value="1"/>
</dbReference>
<dbReference type="SUPFAM" id="SSF53850">
    <property type="entry name" value="Periplasmic binding protein-like II"/>
    <property type="match status" value="1"/>
</dbReference>
<comment type="caution">
    <text evidence="7">The sequence shown here is derived from an EMBL/GenBank/DDBJ whole genome shotgun (WGS) entry which is preliminary data.</text>
</comment>
<keyword evidence="8" id="KW-1185">Reference proteome</keyword>
<dbReference type="Pfam" id="PF03180">
    <property type="entry name" value="Lipoprotein_9"/>
    <property type="match status" value="1"/>
</dbReference>
<dbReference type="Proteomes" id="UP000626697">
    <property type="component" value="Unassembled WGS sequence"/>
</dbReference>
<evidence type="ECO:0000256" key="3">
    <source>
        <dbReference type="ARBA" id="ARBA00023136"/>
    </source>
</evidence>
<protein>
    <recommendedName>
        <fullName evidence="6">Lipoprotein</fullName>
    </recommendedName>
</protein>
<reference evidence="7 8" key="1">
    <citation type="submission" date="2020-08" db="EMBL/GenBank/DDBJ databases">
        <title>Genomic Encyclopedia of Type Strains, Phase IV (KMG-IV): sequencing the most valuable type-strain genomes for metagenomic binning, comparative biology and taxonomic classification.</title>
        <authorList>
            <person name="Goeker M."/>
        </authorList>
    </citation>
    <scope>NUCLEOTIDE SEQUENCE [LARGE SCALE GENOMIC DNA]</scope>
    <source>
        <strain evidence="7 8">DSM 105481</strain>
    </source>
</reference>
<dbReference type="PIRSF" id="PIRSF002854">
    <property type="entry name" value="MetQ"/>
    <property type="match status" value="1"/>
</dbReference>
<evidence type="ECO:0000313" key="7">
    <source>
        <dbReference type="EMBL" id="MBA9026415.1"/>
    </source>
</evidence>
<evidence type="ECO:0000256" key="5">
    <source>
        <dbReference type="ARBA" id="ARBA00023288"/>
    </source>
</evidence>
<dbReference type="EMBL" id="JACJHX010000004">
    <property type="protein sequence ID" value="MBA9026415.1"/>
    <property type="molecule type" value="Genomic_DNA"/>
</dbReference>
<proteinExistence type="inferred from homology"/>
<dbReference type="Gene3D" id="3.40.190.10">
    <property type="entry name" value="Periplasmic binding protein-like II"/>
    <property type="match status" value="2"/>
</dbReference>
<evidence type="ECO:0000313" key="8">
    <source>
        <dbReference type="Proteomes" id="UP000626697"/>
    </source>
</evidence>
<comment type="subcellular location">
    <subcellularLocation>
        <location evidence="1">Membrane</location>
        <topology evidence="1">Lipid-anchor</topology>
    </subcellularLocation>
</comment>
<dbReference type="InterPro" id="IPR004872">
    <property type="entry name" value="Lipoprotein_NlpA"/>
</dbReference>
<keyword evidence="2" id="KW-0732">Signal</keyword>
<accession>A0ABR6CPB4</accession>
<dbReference type="CDD" id="cd13597">
    <property type="entry name" value="PBP2_lipoprotein_Tp32"/>
    <property type="match status" value="1"/>
</dbReference>
<organism evidence="7 8">
    <name type="scientific">Peribacillus huizhouensis</name>
    <dbReference type="NCBI Taxonomy" id="1501239"/>
    <lineage>
        <taxon>Bacteria</taxon>
        <taxon>Bacillati</taxon>
        <taxon>Bacillota</taxon>
        <taxon>Bacilli</taxon>
        <taxon>Bacillales</taxon>
        <taxon>Bacillaceae</taxon>
        <taxon>Peribacillus</taxon>
    </lineage>
</organism>
<gene>
    <name evidence="7" type="ORF">HNP81_001700</name>
</gene>
<dbReference type="PANTHER" id="PTHR30429">
    <property type="entry name" value="D-METHIONINE-BINDING LIPOPROTEIN METQ"/>
    <property type="match status" value="1"/>
</dbReference>